<name>A0A1Z5KEV4_FISSO</name>
<dbReference type="PANTHER" id="PTHR34203">
    <property type="entry name" value="METHYLTRANSFERASE, FKBM FAMILY PROTEIN"/>
    <property type="match status" value="1"/>
</dbReference>
<dbReference type="AlphaFoldDB" id="A0A1Z5KEV4"/>
<proteinExistence type="predicted"/>
<dbReference type="OrthoDB" id="45796at2759"/>
<accession>A0A1Z5KEV4</accession>
<keyword evidence="3" id="KW-1185">Reference proteome</keyword>
<reference evidence="2 3" key="1">
    <citation type="journal article" date="2015" name="Plant Cell">
        <title>Oil accumulation by the oleaginous diatom Fistulifera solaris as revealed by the genome and transcriptome.</title>
        <authorList>
            <person name="Tanaka T."/>
            <person name="Maeda Y."/>
            <person name="Veluchamy A."/>
            <person name="Tanaka M."/>
            <person name="Abida H."/>
            <person name="Marechal E."/>
            <person name="Bowler C."/>
            <person name="Muto M."/>
            <person name="Sunaga Y."/>
            <person name="Tanaka M."/>
            <person name="Yoshino T."/>
            <person name="Taniguchi T."/>
            <person name="Fukuda Y."/>
            <person name="Nemoto M."/>
            <person name="Matsumoto M."/>
            <person name="Wong P.S."/>
            <person name="Aburatani S."/>
            <person name="Fujibuchi W."/>
        </authorList>
    </citation>
    <scope>NUCLEOTIDE SEQUENCE [LARGE SCALE GENOMIC DNA]</scope>
    <source>
        <strain evidence="2 3">JPCC DA0580</strain>
    </source>
</reference>
<dbReference type="InterPro" id="IPR029063">
    <property type="entry name" value="SAM-dependent_MTases_sf"/>
</dbReference>
<sequence>MEVGMHRAIQCMNAAKAGFHAHCVEPSPNSFQRVQNAVLKAPADVQERIHLYQVAASSSSEGTVPFTSSGGTGDHVGGHDMWAMEEKQQENDPKAQVIQVPTKKLDDIVIPNEKAFLLKVDTQGFEPTVFSGLTESLKQHKIQYVLTEFWPRGMDLLAGRPNECIGAQLLETFLKYGYTLYAMPVAAHPLAPRGWTSIVPQRPLHNVQAFCEWYFYVERAFPSKDYKMGYWSDILAVAPGAALPSPKTQTGKALAGKATL</sequence>
<dbReference type="InParanoid" id="A0A1Z5KEV4"/>
<protein>
    <recommendedName>
        <fullName evidence="1">Methyltransferase FkbM domain-containing protein</fullName>
    </recommendedName>
</protein>
<dbReference type="Proteomes" id="UP000198406">
    <property type="component" value="Unassembled WGS sequence"/>
</dbReference>
<comment type="caution">
    <text evidence="2">The sequence shown here is derived from an EMBL/GenBank/DDBJ whole genome shotgun (WGS) entry which is preliminary data.</text>
</comment>
<dbReference type="InterPro" id="IPR006342">
    <property type="entry name" value="FkbM_mtfrase"/>
</dbReference>
<dbReference type="PANTHER" id="PTHR34203:SF13">
    <property type="entry name" value="EXPRESSED PROTEIN"/>
    <property type="match status" value="1"/>
</dbReference>
<dbReference type="Pfam" id="PF05050">
    <property type="entry name" value="Methyltransf_21"/>
    <property type="match status" value="1"/>
</dbReference>
<evidence type="ECO:0000313" key="2">
    <source>
        <dbReference type="EMBL" id="GAX24655.1"/>
    </source>
</evidence>
<dbReference type="NCBIfam" id="TIGR01444">
    <property type="entry name" value="fkbM_fam"/>
    <property type="match status" value="1"/>
</dbReference>
<dbReference type="InterPro" id="IPR052514">
    <property type="entry name" value="SAM-dependent_MTase"/>
</dbReference>
<dbReference type="EMBL" id="BDSP01000212">
    <property type="protein sequence ID" value="GAX24655.1"/>
    <property type="molecule type" value="Genomic_DNA"/>
</dbReference>
<evidence type="ECO:0000313" key="3">
    <source>
        <dbReference type="Proteomes" id="UP000198406"/>
    </source>
</evidence>
<evidence type="ECO:0000259" key="1">
    <source>
        <dbReference type="Pfam" id="PF05050"/>
    </source>
</evidence>
<dbReference type="SUPFAM" id="SSF53335">
    <property type="entry name" value="S-adenosyl-L-methionine-dependent methyltransferases"/>
    <property type="match status" value="1"/>
</dbReference>
<gene>
    <name evidence="2" type="ORF">FisN_21Lh241</name>
</gene>
<feature type="domain" description="Methyltransferase FkbM" evidence="1">
    <location>
        <begin position="3"/>
        <end position="149"/>
    </location>
</feature>
<dbReference type="Gene3D" id="3.40.50.150">
    <property type="entry name" value="Vaccinia Virus protein VP39"/>
    <property type="match status" value="1"/>
</dbReference>
<organism evidence="2 3">
    <name type="scientific">Fistulifera solaris</name>
    <name type="common">Oleaginous diatom</name>
    <dbReference type="NCBI Taxonomy" id="1519565"/>
    <lineage>
        <taxon>Eukaryota</taxon>
        <taxon>Sar</taxon>
        <taxon>Stramenopiles</taxon>
        <taxon>Ochrophyta</taxon>
        <taxon>Bacillariophyta</taxon>
        <taxon>Bacillariophyceae</taxon>
        <taxon>Bacillariophycidae</taxon>
        <taxon>Naviculales</taxon>
        <taxon>Naviculaceae</taxon>
        <taxon>Fistulifera</taxon>
    </lineage>
</organism>